<dbReference type="InterPro" id="IPR002130">
    <property type="entry name" value="Cyclophilin-type_PPIase_dom"/>
</dbReference>
<keyword evidence="3 4" id="KW-0413">Isomerase</keyword>
<protein>
    <recommendedName>
        <fullName evidence="4">Peptidyl-prolyl cis-trans isomerase</fullName>
        <shortName evidence="4">PPIase</shortName>
        <ecNumber evidence="4">5.2.1.8</ecNumber>
    </recommendedName>
</protein>
<dbReference type="GO" id="GO:0016853">
    <property type="term" value="F:isomerase activity"/>
    <property type="evidence" value="ECO:0007669"/>
    <property type="project" value="UniProtKB-KW"/>
</dbReference>
<reference evidence="7" key="1">
    <citation type="journal article" date="2019" name="Int. J. Syst. Evol. Microbiol.">
        <title>The Global Catalogue of Microorganisms (GCM) 10K type strain sequencing project: providing services to taxonomists for standard genome sequencing and annotation.</title>
        <authorList>
            <consortium name="The Broad Institute Genomics Platform"/>
            <consortium name="The Broad Institute Genome Sequencing Center for Infectious Disease"/>
            <person name="Wu L."/>
            <person name="Ma J."/>
        </authorList>
    </citation>
    <scope>NUCLEOTIDE SEQUENCE [LARGE SCALE GENOMIC DNA]</scope>
    <source>
        <strain evidence="7">JCM 32226</strain>
    </source>
</reference>
<evidence type="ECO:0000256" key="3">
    <source>
        <dbReference type="ARBA" id="ARBA00023235"/>
    </source>
</evidence>
<proteinExistence type="inferred from homology"/>
<dbReference type="Gene3D" id="2.40.100.10">
    <property type="entry name" value="Cyclophilin-like"/>
    <property type="match status" value="1"/>
</dbReference>
<keyword evidence="2 4" id="KW-0697">Rotamase</keyword>
<dbReference type="RefSeq" id="WP_345013207.1">
    <property type="nucleotide sequence ID" value="NZ_BAABFC010000014.1"/>
</dbReference>
<evidence type="ECO:0000256" key="1">
    <source>
        <dbReference type="ARBA" id="ARBA00007365"/>
    </source>
</evidence>
<dbReference type="InterPro" id="IPR044665">
    <property type="entry name" value="E_coli_cyclophilin_A-like"/>
</dbReference>
<evidence type="ECO:0000313" key="7">
    <source>
        <dbReference type="Proteomes" id="UP001501321"/>
    </source>
</evidence>
<gene>
    <name evidence="6" type="ORF">GCM10023095_23030</name>
</gene>
<dbReference type="PROSITE" id="PS50072">
    <property type="entry name" value="CSA_PPIASE_2"/>
    <property type="match status" value="1"/>
</dbReference>
<organism evidence="6 7">
    <name type="scientific">Pseudaeromonas paramecii</name>
    <dbReference type="NCBI Taxonomy" id="2138166"/>
    <lineage>
        <taxon>Bacteria</taxon>
        <taxon>Pseudomonadati</taxon>
        <taxon>Pseudomonadota</taxon>
        <taxon>Gammaproteobacteria</taxon>
        <taxon>Aeromonadales</taxon>
        <taxon>Aeromonadaceae</taxon>
        <taxon>Pseudaeromonas</taxon>
    </lineage>
</organism>
<evidence type="ECO:0000259" key="5">
    <source>
        <dbReference type="PROSITE" id="PS50072"/>
    </source>
</evidence>
<accession>A0ABP8QEV0</accession>
<dbReference type="PROSITE" id="PS00170">
    <property type="entry name" value="CSA_PPIASE_1"/>
    <property type="match status" value="1"/>
</dbReference>
<dbReference type="InterPro" id="IPR020892">
    <property type="entry name" value="Cyclophilin-type_PPIase_CS"/>
</dbReference>
<dbReference type="EC" id="5.2.1.8" evidence="4"/>
<evidence type="ECO:0000313" key="6">
    <source>
        <dbReference type="EMBL" id="GAA4500790.1"/>
    </source>
</evidence>
<feature type="domain" description="PPIase cyclophilin-type" evidence="5">
    <location>
        <begin position="30"/>
        <end position="181"/>
    </location>
</feature>
<dbReference type="InterPro" id="IPR029000">
    <property type="entry name" value="Cyclophilin-like_dom_sf"/>
</dbReference>
<dbReference type="PANTHER" id="PTHR43246">
    <property type="entry name" value="PEPTIDYL-PROLYL CIS-TRANS ISOMERASE CYP38, CHLOROPLASTIC"/>
    <property type="match status" value="1"/>
</dbReference>
<dbReference type="Proteomes" id="UP001501321">
    <property type="component" value="Unassembled WGS sequence"/>
</dbReference>
<feature type="chain" id="PRO_5045010954" description="Peptidyl-prolyl cis-trans isomerase" evidence="4">
    <location>
        <begin position="20"/>
        <end position="183"/>
    </location>
</feature>
<feature type="signal peptide" evidence="4">
    <location>
        <begin position="1"/>
        <end position="19"/>
    </location>
</feature>
<dbReference type="Pfam" id="PF00160">
    <property type="entry name" value="Pro_isomerase"/>
    <property type="match status" value="1"/>
</dbReference>
<dbReference type="EMBL" id="BAABFC010000014">
    <property type="protein sequence ID" value="GAA4500790.1"/>
    <property type="molecule type" value="Genomic_DNA"/>
</dbReference>
<comment type="caution">
    <text evidence="6">The sequence shown here is derived from an EMBL/GenBank/DDBJ whole genome shotgun (WGS) entry which is preliminary data.</text>
</comment>
<comment type="catalytic activity">
    <reaction evidence="4">
        <text>[protein]-peptidylproline (omega=180) = [protein]-peptidylproline (omega=0)</text>
        <dbReference type="Rhea" id="RHEA:16237"/>
        <dbReference type="Rhea" id="RHEA-COMP:10747"/>
        <dbReference type="Rhea" id="RHEA-COMP:10748"/>
        <dbReference type="ChEBI" id="CHEBI:83833"/>
        <dbReference type="ChEBI" id="CHEBI:83834"/>
        <dbReference type="EC" id="5.2.1.8"/>
    </reaction>
</comment>
<comment type="function">
    <text evidence="4">PPIases accelerate the folding of proteins. It catalyzes the cis-trans isomerization of proline imidic peptide bonds in oligopeptides.</text>
</comment>
<dbReference type="PRINTS" id="PR00153">
    <property type="entry name" value="CSAPPISMRASE"/>
</dbReference>
<evidence type="ECO:0000256" key="2">
    <source>
        <dbReference type="ARBA" id="ARBA00023110"/>
    </source>
</evidence>
<comment type="similarity">
    <text evidence="1 4">Belongs to the cyclophilin-type PPIase family.</text>
</comment>
<keyword evidence="4" id="KW-0732">Signal</keyword>
<sequence>MKNSLILALLLCLPTLTWAGTKVAFDTTEGRILVELEDELAPATVSNFLQYVSDGSYNGSLFHRVIKGFVVQGGGYREDGSTLPNLAPITNESKNGLSNLRGTLAMARTAAPHSATRQFFFNLVDNTRLDGGAQWGYAVFGKVIEGLPVLDAIAAHPTGFDSKLGANDVPQDPVVLKSVTVLP</sequence>
<keyword evidence="7" id="KW-1185">Reference proteome</keyword>
<dbReference type="SUPFAM" id="SSF50891">
    <property type="entry name" value="Cyclophilin-like"/>
    <property type="match status" value="1"/>
</dbReference>
<name>A0ABP8QEV0_9GAMM</name>
<evidence type="ECO:0000256" key="4">
    <source>
        <dbReference type="RuleBase" id="RU363019"/>
    </source>
</evidence>